<evidence type="ECO:0000313" key="1">
    <source>
        <dbReference type="EMBL" id="MRI67354.1"/>
    </source>
</evidence>
<evidence type="ECO:0000313" key="2">
    <source>
        <dbReference type="Proteomes" id="UP000435187"/>
    </source>
</evidence>
<accession>A0A6N7R0L9</accession>
<comment type="caution">
    <text evidence="1">The sequence shown here is derived from an EMBL/GenBank/DDBJ whole genome shotgun (WGS) entry which is preliminary data.</text>
</comment>
<dbReference type="Proteomes" id="UP000435187">
    <property type="component" value="Unassembled WGS sequence"/>
</dbReference>
<proteinExistence type="predicted"/>
<reference evidence="1 2" key="1">
    <citation type="submission" date="2019-10" db="EMBL/GenBank/DDBJ databases">
        <title>Gracilibacillus salitolerans sp. nov., a moderate halophile isolated from a saline soil in northwest China.</title>
        <authorList>
            <person name="Gan L."/>
        </authorList>
    </citation>
    <scope>NUCLEOTIDE SEQUENCE [LARGE SCALE GENOMIC DNA]</scope>
    <source>
        <strain evidence="1 2">TP2-8</strain>
    </source>
</reference>
<gene>
    <name evidence="1" type="ORF">GH885_13550</name>
</gene>
<dbReference type="EMBL" id="WJEE01000030">
    <property type="protein sequence ID" value="MRI67354.1"/>
    <property type="molecule type" value="Genomic_DNA"/>
</dbReference>
<dbReference type="AlphaFoldDB" id="A0A6N7R0L9"/>
<keyword evidence="2" id="KW-1185">Reference proteome</keyword>
<protein>
    <submittedName>
        <fullName evidence="1">Uncharacterized protein</fullName>
    </submittedName>
</protein>
<organism evidence="1 2">
    <name type="scientific">Gracilibacillus thailandensis</name>
    <dbReference type="NCBI Taxonomy" id="563735"/>
    <lineage>
        <taxon>Bacteria</taxon>
        <taxon>Bacillati</taxon>
        <taxon>Bacillota</taxon>
        <taxon>Bacilli</taxon>
        <taxon>Bacillales</taxon>
        <taxon>Bacillaceae</taxon>
        <taxon>Gracilibacillus</taxon>
    </lineage>
</organism>
<name>A0A6N7R0L9_9BACI</name>
<dbReference type="RefSeq" id="WP_153835946.1">
    <property type="nucleotide sequence ID" value="NZ_JBHUMW010000043.1"/>
</dbReference>
<sequence length="54" mass="6281">MNIDIKLLHPTIVLNPLSLHSFNLATFYYSGKEELPDDLLHLIVTAKNYRLKKE</sequence>